<accession>X0XET8</accession>
<name>X0XET8_9ZZZZ</name>
<dbReference type="EMBL" id="BARS01043747">
    <property type="protein sequence ID" value="GAG41610.1"/>
    <property type="molecule type" value="Genomic_DNA"/>
</dbReference>
<evidence type="ECO:0000313" key="1">
    <source>
        <dbReference type="EMBL" id="GAG41610.1"/>
    </source>
</evidence>
<reference evidence="1" key="1">
    <citation type="journal article" date="2014" name="Front. Microbiol.">
        <title>High frequency of phylogenetically diverse reductive dehalogenase-homologous genes in deep subseafloor sedimentary metagenomes.</title>
        <authorList>
            <person name="Kawai M."/>
            <person name="Futagami T."/>
            <person name="Toyoda A."/>
            <person name="Takaki Y."/>
            <person name="Nishi S."/>
            <person name="Hori S."/>
            <person name="Arai W."/>
            <person name="Tsubouchi T."/>
            <person name="Morono Y."/>
            <person name="Uchiyama I."/>
            <person name="Ito T."/>
            <person name="Fujiyama A."/>
            <person name="Inagaki F."/>
            <person name="Takami H."/>
        </authorList>
    </citation>
    <scope>NUCLEOTIDE SEQUENCE</scope>
    <source>
        <strain evidence="1">Expedition CK06-06</strain>
    </source>
</reference>
<proteinExistence type="predicted"/>
<comment type="caution">
    <text evidence="1">The sequence shown here is derived from an EMBL/GenBank/DDBJ whole genome shotgun (WGS) entry which is preliminary data.</text>
</comment>
<gene>
    <name evidence="1" type="ORF">S01H1_66183</name>
</gene>
<organism evidence="1">
    <name type="scientific">marine sediment metagenome</name>
    <dbReference type="NCBI Taxonomy" id="412755"/>
    <lineage>
        <taxon>unclassified sequences</taxon>
        <taxon>metagenomes</taxon>
        <taxon>ecological metagenomes</taxon>
    </lineage>
</organism>
<dbReference type="AlphaFoldDB" id="X0XET8"/>
<protein>
    <submittedName>
        <fullName evidence="1">Uncharacterized protein</fullName>
    </submittedName>
</protein>
<sequence>MSTLRPKRSKLFGLLVQLVRTLARHARDHRFKSGTVYKQIVYKTANKQINLNYDSPKLVKNGIGYQEIVRRV</sequence>